<keyword evidence="6" id="KW-0812">Transmembrane</keyword>
<dbReference type="InterPro" id="IPR037682">
    <property type="entry name" value="TonB_C"/>
</dbReference>
<dbReference type="AlphaFoldDB" id="A0A4Z0V7M3"/>
<sequence length="374" mass="42694">MKINILFTALAFIVSSFVPMLAQHYTEISIVPDNEYVDEVPDKQPEYPGGINALMRFLSQNLVYPQEAMANNLQDKVIVKFIVNTKGDVEYPEIMSGKYPVLNQEALRVVSLLKGFKPGEKNGEAVKTWFTLPINFKLNSEQDEDDDYFDAVPIDSIGYQEMMDLGLKAQSENNLPHATAYFKEAFHINPYSIGPLERIVKMNNANQKSADNYAIYEFGIDELTRWNKLNGTGASAAFPMEWLAEQMNLIDPDDLYPHFALLWTYLEMPTPTLRERANTLMDKLIPISEKRQLWDQYGHMMSLKIFFLTDFNEIVKLYEPNVKKLAKSPQGAGALAMLSQVYGEKLGNSEKAAKYMKMAEDADPKRVELPKWIE</sequence>
<feature type="domain" description="TonB C-terminal" evidence="11">
    <location>
        <begin position="49"/>
        <end position="145"/>
    </location>
</feature>
<gene>
    <name evidence="12" type="ORF">EZ315_08940</name>
</gene>
<evidence type="ECO:0000256" key="3">
    <source>
        <dbReference type="ARBA" id="ARBA00022448"/>
    </source>
</evidence>
<comment type="similarity">
    <text evidence="2">Belongs to the TonB family.</text>
</comment>
<dbReference type="GO" id="GO:0055085">
    <property type="term" value="P:transmembrane transport"/>
    <property type="evidence" value="ECO:0007669"/>
    <property type="project" value="InterPro"/>
</dbReference>
<keyword evidence="5" id="KW-0997">Cell inner membrane</keyword>
<feature type="signal peptide" evidence="10">
    <location>
        <begin position="1"/>
        <end position="22"/>
    </location>
</feature>
<comment type="subcellular location">
    <subcellularLocation>
        <location evidence="1">Cell inner membrane</location>
        <topology evidence="1">Single-pass membrane protein</topology>
        <orientation evidence="1">Periplasmic side</orientation>
    </subcellularLocation>
</comment>
<evidence type="ECO:0000256" key="5">
    <source>
        <dbReference type="ARBA" id="ARBA00022519"/>
    </source>
</evidence>
<dbReference type="NCBIfam" id="TIGR01352">
    <property type="entry name" value="tonB_Cterm"/>
    <property type="match status" value="1"/>
</dbReference>
<feature type="chain" id="PRO_5021419165" evidence="10">
    <location>
        <begin position="23"/>
        <end position="374"/>
    </location>
</feature>
<organism evidence="12 13">
    <name type="scientific">Duncaniella freteri</name>
    <dbReference type="NCBI Taxonomy" id="2530391"/>
    <lineage>
        <taxon>Bacteria</taxon>
        <taxon>Pseudomonadati</taxon>
        <taxon>Bacteroidota</taxon>
        <taxon>Bacteroidia</taxon>
        <taxon>Bacteroidales</taxon>
        <taxon>Muribaculaceae</taxon>
        <taxon>Duncaniella</taxon>
    </lineage>
</organism>
<dbReference type="GO" id="GO:0015031">
    <property type="term" value="P:protein transport"/>
    <property type="evidence" value="ECO:0007669"/>
    <property type="project" value="UniProtKB-KW"/>
</dbReference>
<evidence type="ECO:0000256" key="2">
    <source>
        <dbReference type="ARBA" id="ARBA00006555"/>
    </source>
</evidence>
<evidence type="ECO:0000313" key="12">
    <source>
        <dbReference type="EMBL" id="TGG40781.1"/>
    </source>
</evidence>
<reference evidence="12 13" key="1">
    <citation type="submission" date="2019-02" db="EMBL/GenBank/DDBJ databases">
        <title>Isolation and identification of novel species under the genus Muribaculum.</title>
        <authorList>
            <person name="Miyake S."/>
            <person name="Ding Y."/>
            <person name="Low A."/>
            <person name="Soh M."/>
            <person name="Seedorf H."/>
        </authorList>
    </citation>
    <scope>NUCLEOTIDE SEQUENCE [LARGE SCALE GENOMIC DNA]</scope>
    <source>
        <strain evidence="12 13">TLL-A3</strain>
    </source>
</reference>
<dbReference type="GO" id="GO:0031992">
    <property type="term" value="F:energy transducer activity"/>
    <property type="evidence" value="ECO:0007669"/>
    <property type="project" value="TreeGrafter"/>
</dbReference>
<dbReference type="Gene3D" id="3.30.1150.10">
    <property type="match status" value="1"/>
</dbReference>
<keyword evidence="9" id="KW-0472">Membrane</keyword>
<evidence type="ECO:0000256" key="9">
    <source>
        <dbReference type="ARBA" id="ARBA00023136"/>
    </source>
</evidence>
<evidence type="ECO:0000256" key="6">
    <source>
        <dbReference type="ARBA" id="ARBA00022692"/>
    </source>
</evidence>
<dbReference type="PANTHER" id="PTHR33446">
    <property type="entry name" value="PROTEIN TONB-RELATED"/>
    <property type="match status" value="1"/>
</dbReference>
<evidence type="ECO:0000256" key="7">
    <source>
        <dbReference type="ARBA" id="ARBA00022927"/>
    </source>
</evidence>
<dbReference type="RefSeq" id="WP_135471749.1">
    <property type="nucleotide sequence ID" value="NZ_SJSA01000001.1"/>
</dbReference>
<name>A0A4Z0V7M3_9BACT</name>
<dbReference type="InterPro" id="IPR051045">
    <property type="entry name" value="TonB-dependent_transducer"/>
</dbReference>
<keyword evidence="10" id="KW-0732">Signal</keyword>
<keyword evidence="7" id="KW-0653">Protein transport</keyword>
<accession>A0A4Z0V7M3</accession>
<proteinExistence type="inferred from homology"/>
<keyword evidence="4" id="KW-1003">Cell membrane</keyword>
<dbReference type="PROSITE" id="PS52015">
    <property type="entry name" value="TONB_CTD"/>
    <property type="match status" value="1"/>
</dbReference>
<dbReference type="GO" id="GO:0098797">
    <property type="term" value="C:plasma membrane protein complex"/>
    <property type="evidence" value="ECO:0007669"/>
    <property type="project" value="TreeGrafter"/>
</dbReference>
<keyword evidence="13" id="KW-1185">Reference proteome</keyword>
<comment type="caution">
    <text evidence="12">The sequence shown here is derived from an EMBL/GenBank/DDBJ whole genome shotgun (WGS) entry which is preliminary data.</text>
</comment>
<evidence type="ECO:0000256" key="8">
    <source>
        <dbReference type="ARBA" id="ARBA00022989"/>
    </source>
</evidence>
<dbReference type="Pfam" id="PF03544">
    <property type="entry name" value="TonB_C"/>
    <property type="match status" value="1"/>
</dbReference>
<keyword evidence="8" id="KW-1133">Transmembrane helix</keyword>
<dbReference type="Proteomes" id="UP000297635">
    <property type="component" value="Unassembled WGS sequence"/>
</dbReference>
<dbReference type="PANTHER" id="PTHR33446:SF2">
    <property type="entry name" value="PROTEIN TONB"/>
    <property type="match status" value="1"/>
</dbReference>
<dbReference type="EMBL" id="SJSA01000001">
    <property type="protein sequence ID" value="TGG40781.1"/>
    <property type="molecule type" value="Genomic_DNA"/>
</dbReference>
<evidence type="ECO:0000313" key="13">
    <source>
        <dbReference type="Proteomes" id="UP000297635"/>
    </source>
</evidence>
<evidence type="ECO:0000256" key="1">
    <source>
        <dbReference type="ARBA" id="ARBA00004383"/>
    </source>
</evidence>
<dbReference type="GeneID" id="82149914"/>
<evidence type="ECO:0000256" key="4">
    <source>
        <dbReference type="ARBA" id="ARBA00022475"/>
    </source>
</evidence>
<evidence type="ECO:0000256" key="10">
    <source>
        <dbReference type="SAM" id="SignalP"/>
    </source>
</evidence>
<keyword evidence="3" id="KW-0813">Transport</keyword>
<dbReference type="SUPFAM" id="SSF74653">
    <property type="entry name" value="TolA/TonB C-terminal domain"/>
    <property type="match status" value="1"/>
</dbReference>
<protein>
    <submittedName>
        <fullName evidence="12">Energy transducer TonB</fullName>
    </submittedName>
</protein>
<evidence type="ECO:0000259" key="11">
    <source>
        <dbReference type="PROSITE" id="PS52015"/>
    </source>
</evidence>
<dbReference type="InterPro" id="IPR006260">
    <property type="entry name" value="TonB/TolA_C"/>
</dbReference>